<evidence type="ECO:0000313" key="2">
    <source>
        <dbReference type="Proteomes" id="UP000299211"/>
    </source>
</evidence>
<reference evidence="1 2" key="1">
    <citation type="submission" date="2019-04" db="EMBL/GenBank/DDBJ databases">
        <title>Draft genome sequences of Streptomyces avermitilis ATCC 31267.</title>
        <authorList>
            <person name="Komaki H."/>
            <person name="Tamura T."/>
            <person name="Hosoyama A."/>
        </authorList>
    </citation>
    <scope>NUCLEOTIDE SEQUENCE [LARGE SCALE GENOMIC DNA]</scope>
    <source>
        <strain evidence="1 2">ATCC 31267</strain>
    </source>
</reference>
<evidence type="ECO:0000313" key="1">
    <source>
        <dbReference type="EMBL" id="GDY80595.1"/>
    </source>
</evidence>
<dbReference type="EMBL" id="BJHY01000003">
    <property type="protein sequence ID" value="GDY80595.1"/>
    <property type="molecule type" value="Genomic_DNA"/>
</dbReference>
<dbReference type="AlphaFoldDB" id="A0A4D4NAV8"/>
<protein>
    <submittedName>
        <fullName evidence="1">Uncharacterized protein</fullName>
    </submittedName>
</protein>
<proteinExistence type="predicted"/>
<sequence>MSTPQGAPQRFGEVPGSVRFAGMGTWGLAALRGDDMLDQALVVLASAFGAAVASAAGTEVWSGFRDRADLIFGRRDARETQVVLERLDRSVLELDRADSGGADQVRTRLEASWQARCEDRSVT</sequence>
<accession>A0A4D4NAV8</accession>
<gene>
    <name evidence="1" type="ORF">SAV31267_100800</name>
</gene>
<organism evidence="1 2">
    <name type="scientific">Streptomyces avermitilis</name>
    <dbReference type="NCBI Taxonomy" id="33903"/>
    <lineage>
        <taxon>Bacteria</taxon>
        <taxon>Bacillati</taxon>
        <taxon>Actinomycetota</taxon>
        <taxon>Actinomycetes</taxon>
        <taxon>Kitasatosporales</taxon>
        <taxon>Streptomycetaceae</taxon>
        <taxon>Streptomyces</taxon>
    </lineage>
</organism>
<dbReference type="Proteomes" id="UP000299211">
    <property type="component" value="Unassembled WGS sequence"/>
</dbReference>
<comment type="caution">
    <text evidence="1">The sequence shown here is derived from an EMBL/GenBank/DDBJ whole genome shotgun (WGS) entry which is preliminary data.</text>
</comment>
<name>A0A4D4NAV8_STRAX</name>